<name>A0A4Y2GES3_ARAVE</name>
<feature type="compositionally biased region" description="Basic and acidic residues" evidence="1">
    <location>
        <begin position="59"/>
        <end position="80"/>
    </location>
</feature>
<comment type="caution">
    <text evidence="2">The sequence shown here is derived from an EMBL/GenBank/DDBJ whole genome shotgun (WGS) entry which is preliminary data.</text>
</comment>
<proteinExistence type="predicted"/>
<reference evidence="2 3" key="1">
    <citation type="journal article" date="2019" name="Sci. Rep.">
        <title>Orb-weaving spider Araneus ventricosus genome elucidates the spidroin gene catalogue.</title>
        <authorList>
            <person name="Kono N."/>
            <person name="Nakamura H."/>
            <person name="Ohtoshi R."/>
            <person name="Moran D.A.P."/>
            <person name="Shinohara A."/>
            <person name="Yoshida Y."/>
            <person name="Fujiwara M."/>
            <person name="Mori M."/>
            <person name="Tomita M."/>
            <person name="Arakawa K."/>
        </authorList>
    </citation>
    <scope>NUCLEOTIDE SEQUENCE [LARGE SCALE GENOMIC DNA]</scope>
</reference>
<gene>
    <name evidence="2" type="ORF">AVEN_126400_1</name>
</gene>
<accession>A0A4Y2GES3</accession>
<evidence type="ECO:0000313" key="3">
    <source>
        <dbReference type="Proteomes" id="UP000499080"/>
    </source>
</evidence>
<feature type="region of interest" description="Disordered" evidence="1">
    <location>
        <begin position="41"/>
        <end position="85"/>
    </location>
</feature>
<sequence length="202" mass="22693">MLRDQVYDGTENASEGRSRSTSLYILQTKCVEITRNCKLRGRRGGDSGSRCAPNVRSPKSFDKGSRRYDMRRNPPKRYEQSLRQSQDGSDFAKLLNCILLHSPLNDSCPKNSLINIDSGLVADDRTNCGSAKDDKEKRLSSISEGSFGDIKFQREKKSYTYNLKRQCIDNKEQNGGIQSSAAVCQNCCCAPVKRIFTRSSEI</sequence>
<organism evidence="2 3">
    <name type="scientific">Araneus ventricosus</name>
    <name type="common">Orbweaver spider</name>
    <name type="synonym">Epeira ventricosa</name>
    <dbReference type="NCBI Taxonomy" id="182803"/>
    <lineage>
        <taxon>Eukaryota</taxon>
        <taxon>Metazoa</taxon>
        <taxon>Ecdysozoa</taxon>
        <taxon>Arthropoda</taxon>
        <taxon>Chelicerata</taxon>
        <taxon>Arachnida</taxon>
        <taxon>Araneae</taxon>
        <taxon>Araneomorphae</taxon>
        <taxon>Entelegynae</taxon>
        <taxon>Araneoidea</taxon>
        <taxon>Araneidae</taxon>
        <taxon>Araneus</taxon>
    </lineage>
</organism>
<dbReference type="EMBL" id="BGPR01001373">
    <property type="protein sequence ID" value="GBM52322.1"/>
    <property type="molecule type" value="Genomic_DNA"/>
</dbReference>
<dbReference type="Proteomes" id="UP000499080">
    <property type="component" value="Unassembled WGS sequence"/>
</dbReference>
<evidence type="ECO:0000256" key="1">
    <source>
        <dbReference type="SAM" id="MobiDB-lite"/>
    </source>
</evidence>
<dbReference type="AlphaFoldDB" id="A0A4Y2GES3"/>
<keyword evidence="3" id="KW-1185">Reference proteome</keyword>
<protein>
    <submittedName>
        <fullName evidence="2">Uncharacterized protein</fullName>
    </submittedName>
</protein>
<evidence type="ECO:0000313" key="2">
    <source>
        <dbReference type="EMBL" id="GBM52322.1"/>
    </source>
</evidence>